<reference evidence="3 4" key="1">
    <citation type="journal article" date="2019" name="Int. J. Syst. Evol. Microbiol.">
        <title>The Global Catalogue of Microorganisms (GCM) 10K type strain sequencing project: providing services to taxonomists for standard genome sequencing and annotation.</title>
        <authorList>
            <consortium name="The Broad Institute Genomics Platform"/>
            <consortium name="The Broad Institute Genome Sequencing Center for Infectious Disease"/>
            <person name="Wu L."/>
            <person name="Ma J."/>
        </authorList>
    </citation>
    <scope>NUCLEOTIDE SEQUENCE [LARGE SCALE GENOMIC DNA]</scope>
    <source>
        <strain evidence="3 4">JCM 16009</strain>
    </source>
</reference>
<evidence type="ECO:0008006" key="5">
    <source>
        <dbReference type="Google" id="ProtNLM"/>
    </source>
</evidence>
<keyword evidence="2" id="KW-0472">Membrane</keyword>
<dbReference type="Proteomes" id="UP001500449">
    <property type="component" value="Unassembled WGS sequence"/>
</dbReference>
<organism evidence="3 4">
    <name type="scientific">Pseudonocardia ailaonensis</name>
    <dbReference type="NCBI Taxonomy" id="367279"/>
    <lineage>
        <taxon>Bacteria</taxon>
        <taxon>Bacillati</taxon>
        <taxon>Actinomycetota</taxon>
        <taxon>Actinomycetes</taxon>
        <taxon>Pseudonocardiales</taxon>
        <taxon>Pseudonocardiaceae</taxon>
        <taxon>Pseudonocardia</taxon>
    </lineage>
</organism>
<dbReference type="EMBL" id="BAAAQK010000004">
    <property type="protein sequence ID" value="GAA1837877.1"/>
    <property type="molecule type" value="Genomic_DNA"/>
</dbReference>
<evidence type="ECO:0000256" key="1">
    <source>
        <dbReference type="SAM" id="MobiDB-lite"/>
    </source>
</evidence>
<keyword evidence="2" id="KW-0812">Transmembrane</keyword>
<gene>
    <name evidence="3" type="ORF">GCM10009836_15810</name>
</gene>
<name>A0ABN2MUN5_9PSEU</name>
<feature type="transmembrane region" description="Helical" evidence="2">
    <location>
        <begin position="82"/>
        <end position="103"/>
    </location>
</feature>
<protein>
    <recommendedName>
        <fullName evidence="5">Membrane protein (TIGR02234 family)</fullName>
    </recommendedName>
</protein>
<feature type="compositionally biased region" description="Gly residues" evidence="1">
    <location>
        <begin position="208"/>
        <end position="217"/>
    </location>
</feature>
<feature type="transmembrane region" description="Helical" evidence="2">
    <location>
        <begin position="134"/>
        <end position="156"/>
    </location>
</feature>
<feature type="region of interest" description="Disordered" evidence="1">
    <location>
        <begin position="166"/>
        <end position="217"/>
    </location>
</feature>
<keyword evidence="2" id="KW-1133">Transmembrane helix</keyword>
<keyword evidence="4" id="KW-1185">Reference proteome</keyword>
<evidence type="ECO:0000256" key="2">
    <source>
        <dbReference type="SAM" id="Phobius"/>
    </source>
</evidence>
<dbReference type="RefSeq" id="WP_344413990.1">
    <property type="nucleotide sequence ID" value="NZ_BAAAQK010000004.1"/>
</dbReference>
<feature type="transmembrane region" description="Helical" evidence="2">
    <location>
        <begin position="54"/>
        <end position="75"/>
    </location>
</feature>
<dbReference type="Pfam" id="PF09534">
    <property type="entry name" value="Trp_oprn_chp"/>
    <property type="match status" value="1"/>
</dbReference>
<sequence>MSRGRLFGFLALTLLLGALALWGSTRLTWASTEVAVTGHGTTGTVPIDADGAQLAPGLIGIAVLAVAAVAAAIAVSGIARRVLGVIVVLAGAAGVYLALAGWLSPPTAAEIPRLTGTAAAGAAPIPGATVATTAAPLLGVLGGLLVLGGGVLLLLADKRLPRMGARYEAPGTGRPVDAERSAWEELDAGVDPTTEGTYAGAERDERGPGGSPRTGAD</sequence>
<dbReference type="InterPro" id="IPR019051">
    <property type="entry name" value="Trp_biosyn_TM_oprn/chp"/>
</dbReference>
<accession>A0ABN2MUN5</accession>
<proteinExistence type="predicted"/>
<evidence type="ECO:0000313" key="3">
    <source>
        <dbReference type="EMBL" id="GAA1837877.1"/>
    </source>
</evidence>
<comment type="caution">
    <text evidence="3">The sequence shown here is derived from an EMBL/GenBank/DDBJ whole genome shotgun (WGS) entry which is preliminary data.</text>
</comment>
<evidence type="ECO:0000313" key="4">
    <source>
        <dbReference type="Proteomes" id="UP001500449"/>
    </source>
</evidence>